<dbReference type="InterPro" id="IPR040669">
    <property type="entry name" value="Agarase_CBM"/>
</dbReference>
<keyword evidence="1" id="KW-0378">Hydrolase</keyword>
<sequence>MNQKTMLLLSIITLTALTACQSDNKTEENKPLKSTLDANTKSLNDLNHSPEIVSLIDFNQEADLSQVSFISASAEQIMANDGLKVNFHSKENGYSNVTLTPNEPWDWSKYDDFNLAIDIANTGQHSVQLYLDITDIDGGNYTRATNIPIGESTTYYAKMAGHDLATPDGDESVELNFMSGLRGNPDTWESDDTQFISLWGKKNLNLKGIKQISLSVQSNLFDKTITLSNLRLRNNPEFNKDYLTHIVDQYGQNATIDFADKVHNDEELKAQKIEEAKQLTGILPKDRSIYGGWKNGPKLEATGYFRAEKVNDKWSLVDPEGYLYFATGIDVIRLSNSSTMTGYDFDQSLIKARESTSVTPEDSQGLNRVDNVVSKTRKLVSPTRMNLFEWLPTYEEPLGKHFGYRKSAHSGPMKHGETYSFYAANLERKYGGKDVDVMETWRDVTLDRMIDWGFTSLGNWNDPMFYDNGRVPFFANGWIIGDFKTVSSGNDFWGAMPDVFDPKFKERALFTVKNVAEQVKNNPWCVGVFIDNEKSFGRPDSIESTYGIVLNTLQRNGKDVPTKAVFTTAMKEKYKNIAALNKAWEKNITSWETFDEGIDASLNTDAQIADYSSLLSIYVDKYFSIVDDALTTYMPNHLYMGARLPDWGMSKEVVESAAKYVDVMSYNSYKEGLPEHKWEFLSKIDKPSIIGEFHIGATDSGIYHPGLIMASDQNDRARMYKDYMNTVIDNPYFIGAHWFQYIDSPITGRAYDGENYNVGFITVTDTPYAPMVKAAKELHSTMYERRFN</sequence>
<accession>A0ABY3N197</accession>
<proteinExistence type="predicted"/>
<evidence type="ECO:0000256" key="1">
    <source>
        <dbReference type="ARBA" id="ARBA00022801"/>
    </source>
</evidence>
<evidence type="ECO:0000256" key="2">
    <source>
        <dbReference type="ARBA" id="ARBA00023295"/>
    </source>
</evidence>
<dbReference type="Proteomes" id="UP000815846">
    <property type="component" value="Unassembled WGS sequence"/>
</dbReference>
<dbReference type="InterPro" id="IPR013529">
    <property type="entry name" value="Glyco_hydro_42_N"/>
</dbReference>
<dbReference type="PROSITE" id="PS51257">
    <property type="entry name" value="PROKAR_LIPOPROTEIN"/>
    <property type="match status" value="1"/>
</dbReference>
<dbReference type="Gene3D" id="3.20.20.80">
    <property type="entry name" value="Glycosidases"/>
    <property type="match status" value="1"/>
</dbReference>
<protein>
    <submittedName>
        <fullName evidence="5">Agarase</fullName>
    </submittedName>
</protein>
<dbReference type="Pfam" id="PF17992">
    <property type="entry name" value="Agarase_CBM"/>
    <property type="match status" value="1"/>
</dbReference>
<name>A0ABY3N197_9GAMM</name>
<dbReference type="InterPro" id="IPR017853">
    <property type="entry name" value="GH"/>
</dbReference>
<dbReference type="RefSeq" id="WP_148747661.1">
    <property type="nucleotide sequence ID" value="NZ_PJAI02000001.1"/>
</dbReference>
<gene>
    <name evidence="5" type="ORF">CWS31_001475</name>
</gene>
<organism evidence="5 6">
    <name type="scientific">Colwellia echini</name>
    <dbReference type="NCBI Taxonomy" id="1982103"/>
    <lineage>
        <taxon>Bacteria</taxon>
        <taxon>Pseudomonadati</taxon>
        <taxon>Pseudomonadota</taxon>
        <taxon>Gammaproteobacteria</taxon>
        <taxon>Alteromonadales</taxon>
        <taxon>Colwelliaceae</taxon>
        <taxon>Colwellia</taxon>
    </lineage>
</organism>
<evidence type="ECO:0000313" key="5">
    <source>
        <dbReference type="EMBL" id="TYK67223.1"/>
    </source>
</evidence>
<dbReference type="EMBL" id="PJAI02000001">
    <property type="protein sequence ID" value="TYK67223.1"/>
    <property type="molecule type" value="Genomic_DNA"/>
</dbReference>
<evidence type="ECO:0000259" key="3">
    <source>
        <dbReference type="Pfam" id="PF02449"/>
    </source>
</evidence>
<feature type="domain" description="Agarase CBM-like" evidence="4">
    <location>
        <begin position="57"/>
        <end position="243"/>
    </location>
</feature>
<feature type="domain" description="Glycoside hydrolase family 42 N-terminal" evidence="3">
    <location>
        <begin position="502"/>
        <end position="671"/>
    </location>
</feature>
<keyword evidence="6" id="KW-1185">Reference proteome</keyword>
<dbReference type="Pfam" id="PF02449">
    <property type="entry name" value="Glyco_hydro_42"/>
    <property type="match status" value="1"/>
</dbReference>
<evidence type="ECO:0000313" key="6">
    <source>
        <dbReference type="Proteomes" id="UP000815846"/>
    </source>
</evidence>
<evidence type="ECO:0000259" key="4">
    <source>
        <dbReference type="Pfam" id="PF17992"/>
    </source>
</evidence>
<comment type="caution">
    <text evidence="5">The sequence shown here is derived from an EMBL/GenBank/DDBJ whole genome shotgun (WGS) entry which is preliminary data.</text>
</comment>
<dbReference type="Gene3D" id="2.60.120.430">
    <property type="entry name" value="Galactose-binding lectin"/>
    <property type="match status" value="1"/>
</dbReference>
<reference evidence="5 6" key="1">
    <citation type="submission" date="2019-08" db="EMBL/GenBank/DDBJ databases">
        <title>Microbe sample from Colwellia echini.</title>
        <authorList>
            <person name="Christiansen L."/>
            <person name="Pathiraja D."/>
            <person name="Schultz-Johansen M."/>
            <person name="Choi I.-G."/>
            <person name="Stougaard P."/>
        </authorList>
    </citation>
    <scope>NUCLEOTIDE SEQUENCE [LARGE SCALE GENOMIC DNA]</scope>
    <source>
        <strain evidence="5 6">A3</strain>
    </source>
</reference>
<keyword evidence="2" id="KW-0326">Glycosidase</keyword>
<dbReference type="SUPFAM" id="SSF51445">
    <property type="entry name" value="(Trans)glycosidases"/>
    <property type="match status" value="1"/>
</dbReference>